<name>A0ABR1IEY3_9HYPO</name>
<keyword evidence="2" id="KW-1185">Reference proteome</keyword>
<protein>
    <submittedName>
        <fullName evidence="1">Uncharacterized protein</fullName>
    </submittedName>
</protein>
<dbReference type="EMBL" id="JAZAVK010000010">
    <property type="protein sequence ID" value="KAK7431554.1"/>
    <property type="molecule type" value="Genomic_DNA"/>
</dbReference>
<sequence>MVCLTNLRWLTGFFDQVSERKDSAAFDALISITAKQAMRIWNTRTDVVDQNAQLEESWQDSIPRSRSNYS</sequence>
<accession>A0ABR1IEY3</accession>
<gene>
    <name evidence="1" type="ORF">QQZ08_001772</name>
</gene>
<evidence type="ECO:0000313" key="2">
    <source>
        <dbReference type="Proteomes" id="UP001498421"/>
    </source>
</evidence>
<organism evidence="1 2">
    <name type="scientific">Neonectria magnoliae</name>
    <dbReference type="NCBI Taxonomy" id="2732573"/>
    <lineage>
        <taxon>Eukaryota</taxon>
        <taxon>Fungi</taxon>
        <taxon>Dikarya</taxon>
        <taxon>Ascomycota</taxon>
        <taxon>Pezizomycotina</taxon>
        <taxon>Sordariomycetes</taxon>
        <taxon>Hypocreomycetidae</taxon>
        <taxon>Hypocreales</taxon>
        <taxon>Nectriaceae</taxon>
        <taxon>Neonectria</taxon>
    </lineage>
</organism>
<proteinExistence type="predicted"/>
<comment type="caution">
    <text evidence="1">The sequence shown here is derived from an EMBL/GenBank/DDBJ whole genome shotgun (WGS) entry which is preliminary data.</text>
</comment>
<reference evidence="1 2" key="1">
    <citation type="journal article" date="2025" name="Microbiol. Resour. Announc.">
        <title>Draft genome sequences for Neonectria magnoliae and Neonectria punicea, canker pathogens of Liriodendron tulipifera and Acer saccharum in West Virginia.</title>
        <authorList>
            <person name="Petronek H.M."/>
            <person name="Kasson M.T."/>
            <person name="Metheny A.M."/>
            <person name="Stauder C.M."/>
            <person name="Lovett B."/>
            <person name="Lynch S.C."/>
            <person name="Garnas J.R."/>
            <person name="Kasson L.R."/>
            <person name="Stajich J.E."/>
        </authorList>
    </citation>
    <scope>NUCLEOTIDE SEQUENCE [LARGE SCALE GENOMIC DNA]</scope>
    <source>
        <strain evidence="1 2">NRRL 64651</strain>
    </source>
</reference>
<evidence type="ECO:0000313" key="1">
    <source>
        <dbReference type="EMBL" id="KAK7431554.1"/>
    </source>
</evidence>
<dbReference type="Proteomes" id="UP001498421">
    <property type="component" value="Unassembled WGS sequence"/>
</dbReference>